<dbReference type="InterPro" id="IPR035906">
    <property type="entry name" value="MetI-like_sf"/>
</dbReference>
<protein>
    <submittedName>
        <fullName evidence="9">L-arabinose transport system permease protein AraQ</fullName>
    </submittedName>
</protein>
<dbReference type="PATRIC" id="fig|1246626.3.peg.1708"/>
<dbReference type="PROSITE" id="PS50928">
    <property type="entry name" value="ABC_TM1"/>
    <property type="match status" value="1"/>
</dbReference>
<feature type="transmembrane region" description="Helical" evidence="7">
    <location>
        <begin position="135"/>
        <end position="156"/>
    </location>
</feature>
<evidence type="ECO:0000256" key="5">
    <source>
        <dbReference type="ARBA" id="ARBA00022989"/>
    </source>
</evidence>
<dbReference type="GO" id="GO:0055085">
    <property type="term" value="P:transmembrane transport"/>
    <property type="evidence" value="ECO:0007669"/>
    <property type="project" value="InterPro"/>
</dbReference>
<evidence type="ECO:0000256" key="7">
    <source>
        <dbReference type="RuleBase" id="RU363032"/>
    </source>
</evidence>
<feature type="transmembrane region" description="Helical" evidence="7">
    <location>
        <begin position="168"/>
        <end position="189"/>
    </location>
</feature>
<dbReference type="PANTHER" id="PTHR43744">
    <property type="entry name" value="ABC TRANSPORTER PERMEASE PROTEIN MG189-RELATED-RELATED"/>
    <property type="match status" value="1"/>
</dbReference>
<dbReference type="KEGG" id="ble:BleG1_1715"/>
<keyword evidence="5 7" id="KW-1133">Transmembrane helix</keyword>
<dbReference type="InterPro" id="IPR000515">
    <property type="entry name" value="MetI-like"/>
</dbReference>
<comment type="subcellular location">
    <subcellularLocation>
        <location evidence="1 7">Cell membrane</location>
        <topology evidence="1 7">Multi-pass membrane protein</topology>
    </subcellularLocation>
</comment>
<feature type="transmembrane region" description="Helical" evidence="7">
    <location>
        <begin position="39"/>
        <end position="64"/>
    </location>
</feature>
<dbReference type="RefSeq" id="WP_244877297.1">
    <property type="nucleotide sequence ID" value="NZ_CP003923.1"/>
</dbReference>
<keyword evidence="4 7" id="KW-0812">Transmembrane</keyword>
<dbReference type="PANTHER" id="PTHR43744:SF12">
    <property type="entry name" value="ABC TRANSPORTER PERMEASE PROTEIN MG189-RELATED"/>
    <property type="match status" value="1"/>
</dbReference>
<dbReference type="HOGENOM" id="CLU_016047_1_1_9"/>
<keyword evidence="10" id="KW-1185">Reference proteome</keyword>
<feature type="transmembrane region" description="Helical" evidence="7">
    <location>
        <begin position="104"/>
        <end position="123"/>
    </location>
</feature>
<proteinExistence type="inferred from homology"/>
<accession>A0A060M157</accession>
<dbReference type="Proteomes" id="UP000027142">
    <property type="component" value="Chromosome"/>
</dbReference>
<reference evidence="9 10" key="1">
    <citation type="journal article" date="2014" name="Gene">
        <title>A comparative genomic analysis of the alkalitolerant soil bacterium Bacillus lehensis G1.</title>
        <authorList>
            <person name="Noor Y.M."/>
            <person name="Samsulrizal N.H."/>
            <person name="Jema'on N.A."/>
            <person name="Low K.O."/>
            <person name="Ramli A.N."/>
            <person name="Alias N.I."/>
            <person name="Damis S.I."/>
            <person name="Fuzi S.F."/>
            <person name="Isa M.N."/>
            <person name="Murad A.M."/>
            <person name="Raih M.F."/>
            <person name="Bakar F.D."/>
            <person name="Najimudin N."/>
            <person name="Mahadi N.M."/>
            <person name="Illias R.M."/>
        </authorList>
    </citation>
    <scope>NUCLEOTIDE SEQUENCE [LARGE SCALE GENOMIC DNA]</scope>
    <source>
        <strain evidence="9 10">G1</strain>
    </source>
</reference>
<evidence type="ECO:0000256" key="4">
    <source>
        <dbReference type="ARBA" id="ARBA00022692"/>
    </source>
</evidence>
<evidence type="ECO:0000256" key="3">
    <source>
        <dbReference type="ARBA" id="ARBA00022475"/>
    </source>
</evidence>
<comment type="similarity">
    <text evidence="7">Belongs to the binding-protein-dependent transport system permease family.</text>
</comment>
<evidence type="ECO:0000256" key="6">
    <source>
        <dbReference type="ARBA" id="ARBA00023136"/>
    </source>
</evidence>
<dbReference type="GO" id="GO:0005886">
    <property type="term" value="C:plasma membrane"/>
    <property type="evidence" value="ECO:0007669"/>
    <property type="project" value="UniProtKB-SubCell"/>
</dbReference>
<dbReference type="EMBL" id="CP003923">
    <property type="protein sequence ID" value="AIC94293.1"/>
    <property type="molecule type" value="Genomic_DNA"/>
</dbReference>
<gene>
    <name evidence="9" type="ORF">BleG1_1715</name>
</gene>
<feature type="transmembrane region" description="Helical" evidence="7">
    <location>
        <begin position="210"/>
        <end position="232"/>
    </location>
</feature>
<dbReference type="CDD" id="cd06261">
    <property type="entry name" value="TM_PBP2"/>
    <property type="match status" value="1"/>
</dbReference>
<evidence type="ECO:0000259" key="8">
    <source>
        <dbReference type="PROSITE" id="PS50928"/>
    </source>
</evidence>
<keyword evidence="2 7" id="KW-0813">Transport</keyword>
<name>A0A060M157_9BACI</name>
<evidence type="ECO:0000256" key="2">
    <source>
        <dbReference type="ARBA" id="ARBA00022448"/>
    </source>
</evidence>
<dbReference type="AlphaFoldDB" id="A0A060M157"/>
<dbReference type="eggNOG" id="COG0395">
    <property type="taxonomic scope" value="Bacteria"/>
</dbReference>
<dbReference type="Pfam" id="PF00528">
    <property type="entry name" value="BPD_transp_1"/>
    <property type="match status" value="1"/>
</dbReference>
<evidence type="ECO:0000256" key="1">
    <source>
        <dbReference type="ARBA" id="ARBA00004651"/>
    </source>
</evidence>
<evidence type="ECO:0000313" key="10">
    <source>
        <dbReference type="Proteomes" id="UP000027142"/>
    </source>
</evidence>
<keyword evidence="6 7" id="KW-0472">Membrane</keyword>
<evidence type="ECO:0000313" key="9">
    <source>
        <dbReference type="EMBL" id="AIC94293.1"/>
    </source>
</evidence>
<feature type="transmembrane region" description="Helical" evidence="7">
    <location>
        <begin position="268"/>
        <end position="289"/>
    </location>
</feature>
<feature type="domain" description="ABC transmembrane type-1" evidence="8">
    <location>
        <begin position="100"/>
        <end position="289"/>
    </location>
</feature>
<organism evidence="9 10">
    <name type="scientific">Shouchella lehensis G1</name>
    <dbReference type="NCBI Taxonomy" id="1246626"/>
    <lineage>
        <taxon>Bacteria</taxon>
        <taxon>Bacillati</taxon>
        <taxon>Bacillota</taxon>
        <taxon>Bacilli</taxon>
        <taxon>Bacillales</taxon>
        <taxon>Bacillaceae</taxon>
        <taxon>Shouchella</taxon>
    </lineage>
</organism>
<dbReference type="Gene3D" id="1.10.3720.10">
    <property type="entry name" value="MetI-like"/>
    <property type="match status" value="1"/>
</dbReference>
<dbReference type="SUPFAM" id="SSF161098">
    <property type="entry name" value="MetI-like"/>
    <property type="match status" value="1"/>
</dbReference>
<dbReference type="STRING" id="1246626.BleG1_1715"/>
<sequence>MNQPSHQPKAPLLMKEQVAPIPPSKKRKRKAFDYKPRELLLFFLLFIPLSVMLIPFLYMVSISIKTDGVVLRTLADILPRNPSFDNYATVLANGNFARYLGNSLFVSSSIVIGNVFFCTMVGYTFAKMTFPGKNMIFILVLTSFMIPFQVTMIPVFQLMQNIGWIDTYKALIVPTLVTPFGIFLMRQYISGLPDELIYAAKVDGASEFRIVWQIIFPLAKPIVAVLVIMTFLNSWNDFLSPLILTTSPEMRTIPLGLAEFSFLNNTNWGHLMAASVVSLLPVFIIFVFFQKQIISGLVSGAIKT</sequence>
<keyword evidence="3" id="KW-1003">Cell membrane</keyword>